<dbReference type="GO" id="GO:0005886">
    <property type="term" value="C:plasma membrane"/>
    <property type="evidence" value="ECO:0007669"/>
    <property type="project" value="TreeGrafter"/>
</dbReference>
<sequence>MTEGRAGGRWEGNGKGVFLLPTLNQRDLEHRWHLQSFWTSCETRTMVKMGLPKGFSSQRTCLSAVLNMLSLSLSTASLLSNHWFVGTQKVPKPLCGKGLPAKCFDVPVPLDGGGSNASSPEVVHYSWETGDDRFTFHSFRSGMWLSCAEIMEEPGERCRSFLELTPPTERGEKGLLEFATLQGPRHPTLRFGGKRLMEKASLSYPPLGLVAKILWLSLGAQFAYIGLELISFLLLLMDLLFTGNPGCSLKLSAFAAISSVLSGLLGMVGHMMYSQVFQATANLGPEDWRPHAWNYGWAFYTAWVSFTCCMASAVTTFNTYTRLVLEFKCKHSKSFRGAPGCRPHHHQCFLQQLACTAHQGAPVTSYPQFHRQPIRSVSEGVDFYSELHDKELQRGASQEPEAKAAGSSVEEC</sequence>
<feature type="transmembrane region" description="Helical" evidence="7">
    <location>
        <begin position="253"/>
        <end position="277"/>
    </location>
</feature>
<keyword evidence="4 7" id="KW-1133">Transmembrane helix</keyword>
<accession>A0A8C2NEF8</accession>
<keyword evidence="3 7" id="KW-0812">Transmembrane</keyword>
<comment type="similarity">
    <text evidence="2">Belongs to the GSG1 family.</text>
</comment>
<reference evidence="8" key="2">
    <citation type="submission" date="2025-08" db="UniProtKB">
        <authorList>
            <consortium name="Ensembl"/>
        </authorList>
    </citation>
    <scope>IDENTIFICATION</scope>
</reference>
<comment type="subcellular location">
    <subcellularLocation>
        <location evidence="1">Membrane</location>
        <topology evidence="1">Multi-pass membrane protein</topology>
    </subcellularLocation>
</comment>
<dbReference type="InterPro" id="IPR004031">
    <property type="entry name" value="PMP22/EMP/MP20/Claudin"/>
</dbReference>
<feature type="transmembrane region" description="Helical" evidence="7">
    <location>
        <begin position="297"/>
        <end position="320"/>
    </location>
</feature>
<evidence type="ECO:0000256" key="3">
    <source>
        <dbReference type="ARBA" id="ARBA00022692"/>
    </source>
</evidence>
<evidence type="ECO:0000313" key="8">
    <source>
        <dbReference type="Ensembl" id="ENSCHIP00010002537.1"/>
    </source>
</evidence>
<evidence type="ECO:0000256" key="1">
    <source>
        <dbReference type="ARBA" id="ARBA00004141"/>
    </source>
</evidence>
<dbReference type="Ensembl" id="ENSCHIT00010003442.1">
    <property type="protein sequence ID" value="ENSCHIP00010002537.1"/>
    <property type="gene ID" value="ENSCHIG00010001784.1"/>
</dbReference>
<evidence type="ECO:0000256" key="6">
    <source>
        <dbReference type="SAM" id="MobiDB-lite"/>
    </source>
</evidence>
<feature type="transmembrane region" description="Helical" evidence="7">
    <location>
        <begin position="222"/>
        <end position="241"/>
    </location>
</feature>
<feature type="region of interest" description="Disordered" evidence="6">
    <location>
        <begin position="392"/>
        <end position="412"/>
    </location>
</feature>
<keyword evidence="5 7" id="KW-0472">Membrane</keyword>
<evidence type="ECO:0000256" key="2">
    <source>
        <dbReference type="ARBA" id="ARBA00007425"/>
    </source>
</evidence>
<dbReference type="Pfam" id="PF07803">
    <property type="entry name" value="GSG-1"/>
    <property type="match status" value="1"/>
</dbReference>
<evidence type="ECO:0000256" key="5">
    <source>
        <dbReference type="ARBA" id="ARBA00023136"/>
    </source>
</evidence>
<dbReference type="AlphaFoldDB" id="A0A8C2NEF8"/>
<evidence type="ECO:0000256" key="4">
    <source>
        <dbReference type="ARBA" id="ARBA00022989"/>
    </source>
</evidence>
<reference evidence="8" key="1">
    <citation type="submission" date="2019-03" db="EMBL/GenBank/DDBJ databases">
        <title>Genome sequencing and reference-guided assembly of Black Bengal Goat (Capra hircus).</title>
        <authorList>
            <person name="Siddiki A.Z."/>
            <person name="Baten A."/>
            <person name="Billah M."/>
            <person name="Alam M.A.U."/>
            <person name="Shawrob K.S.M."/>
            <person name="Saha S."/>
            <person name="Chowdhury M."/>
            <person name="Rahman A.H."/>
            <person name="Stear M."/>
            <person name="Miah G."/>
            <person name="Das G.B."/>
            <person name="Hossain M.M."/>
            <person name="Kumkum M."/>
            <person name="Islam M.S."/>
            <person name="Mollah A.M."/>
            <person name="Ahsan A."/>
            <person name="Tusar F."/>
            <person name="Khan M.K.I."/>
        </authorList>
    </citation>
    <scope>NUCLEOTIDE SEQUENCE [LARGE SCALE GENOMIC DNA]</scope>
</reference>
<protein>
    <recommendedName>
        <fullName evidence="9">Germ cell associated 1</fullName>
    </recommendedName>
</protein>
<organism evidence="8">
    <name type="scientific">Capra hircus</name>
    <name type="common">Goat</name>
    <dbReference type="NCBI Taxonomy" id="9925"/>
    <lineage>
        <taxon>Eukaryota</taxon>
        <taxon>Metazoa</taxon>
        <taxon>Chordata</taxon>
        <taxon>Craniata</taxon>
        <taxon>Vertebrata</taxon>
        <taxon>Euteleostomi</taxon>
        <taxon>Mammalia</taxon>
        <taxon>Eutheria</taxon>
        <taxon>Laurasiatheria</taxon>
        <taxon>Artiodactyla</taxon>
        <taxon>Ruminantia</taxon>
        <taxon>Pecora</taxon>
        <taxon>Bovidae</taxon>
        <taxon>Caprinae</taxon>
        <taxon>Capra</taxon>
    </lineage>
</organism>
<dbReference type="InterPro" id="IPR012478">
    <property type="entry name" value="GSG-1"/>
</dbReference>
<proteinExistence type="inferred from homology"/>
<dbReference type="FunFam" id="1.20.140.150:FF:000051">
    <property type="entry name" value="Germ cell associated 1"/>
    <property type="match status" value="1"/>
</dbReference>
<name>A0A8C2NEF8_CAPHI</name>
<dbReference type="InterPro" id="IPR050579">
    <property type="entry name" value="PMP-22/EMP/MP20-like"/>
</dbReference>
<dbReference type="Pfam" id="PF00822">
    <property type="entry name" value="PMP22_Claudin"/>
    <property type="match status" value="1"/>
</dbReference>
<evidence type="ECO:0008006" key="9">
    <source>
        <dbReference type="Google" id="ProtNLM"/>
    </source>
</evidence>
<dbReference type="PANTHER" id="PTHR10671:SF43">
    <property type="entry name" value="GERM CELL-SPECIFIC GENE 1 PROTEIN"/>
    <property type="match status" value="1"/>
</dbReference>
<evidence type="ECO:0000256" key="7">
    <source>
        <dbReference type="SAM" id="Phobius"/>
    </source>
</evidence>
<dbReference type="PANTHER" id="PTHR10671">
    <property type="entry name" value="EPITHELIAL MEMBRANE PROTEIN-RELATED"/>
    <property type="match status" value="1"/>
</dbReference>
<dbReference type="Gene3D" id="1.20.140.150">
    <property type="match status" value="1"/>
</dbReference>